<dbReference type="InterPro" id="IPR000629">
    <property type="entry name" value="RNA-helicase_DEAD-box_CS"/>
</dbReference>
<evidence type="ECO:0000259" key="14">
    <source>
        <dbReference type="PROSITE" id="PS51194"/>
    </source>
</evidence>
<evidence type="ECO:0000313" key="17">
    <source>
        <dbReference type="Proteomes" id="UP000034704"/>
    </source>
</evidence>
<dbReference type="Pfam" id="PF00270">
    <property type="entry name" value="DEAD"/>
    <property type="match status" value="1"/>
</dbReference>
<gene>
    <name evidence="16" type="ORF">UV12_C0001G0065</name>
</gene>
<dbReference type="CDD" id="cd18787">
    <property type="entry name" value="SF2_C_DEAD"/>
    <property type="match status" value="1"/>
</dbReference>
<dbReference type="CDD" id="cd00268">
    <property type="entry name" value="DEADc"/>
    <property type="match status" value="1"/>
</dbReference>
<comment type="similarity">
    <text evidence="1">Belongs to the DEAD box helicase family. DDX5/DBP2 subfamily.</text>
</comment>
<evidence type="ECO:0000256" key="2">
    <source>
        <dbReference type="ARBA" id="ARBA00012552"/>
    </source>
</evidence>
<dbReference type="InterPro" id="IPR014014">
    <property type="entry name" value="RNA_helicase_DEAD_Q_motif"/>
</dbReference>
<feature type="domain" description="Helicase ATP-binding" evidence="13">
    <location>
        <begin position="158"/>
        <end position="327"/>
    </location>
</feature>
<dbReference type="PROSITE" id="PS00039">
    <property type="entry name" value="DEAD_ATP_HELICASE"/>
    <property type="match status" value="1"/>
</dbReference>
<reference evidence="16 17" key="1">
    <citation type="journal article" date="2015" name="Nature">
        <title>rRNA introns, odd ribosomes, and small enigmatic genomes across a large radiation of phyla.</title>
        <authorList>
            <person name="Brown C.T."/>
            <person name="Hug L.A."/>
            <person name="Thomas B.C."/>
            <person name="Sharon I."/>
            <person name="Castelle C.J."/>
            <person name="Singh A."/>
            <person name="Wilkins M.J."/>
            <person name="Williams K.H."/>
            <person name="Banfield J.F."/>
        </authorList>
    </citation>
    <scope>NUCLEOTIDE SEQUENCE [LARGE SCALE GENOMIC DNA]</scope>
</reference>
<evidence type="ECO:0000256" key="1">
    <source>
        <dbReference type="ARBA" id="ARBA00009334"/>
    </source>
</evidence>
<keyword evidence="3" id="KW-0690">Ribosome biogenesis</keyword>
<dbReference type="EC" id="3.6.4.13" evidence="2"/>
<evidence type="ECO:0000256" key="5">
    <source>
        <dbReference type="ARBA" id="ARBA00022741"/>
    </source>
</evidence>
<evidence type="ECO:0000256" key="7">
    <source>
        <dbReference type="ARBA" id="ARBA00022806"/>
    </source>
</evidence>
<dbReference type="EMBL" id="LCDG01000001">
    <property type="protein sequence ID" value="KKS48370.1"/>
    <property type="molecule type" value="Genomic_DNA"/>
</dbReference>
<keyword evidence="6 11" id="KW-0378">Hydrolase</keyword>
<keyword evidence="8 11" id="KW-0067">ATP-binding</keyword>
<evidence type="ECO:0000256" key="10">
    <source>
        <dbReference type="PROSITE-ProRule" id="PRU00552"/>
    </source>
</evidence>
<feature type="region of interest" description="Disordered" evidence="12">
    <location>
        <begin position="1"/>
        <end position="104"/>
    </location>
</feature>
<keyword evidence="4" id="KW-0698">rRNA processing</keyword>
<dbReference type="Gene3D" id="3.40.50.300">
    <property type="entry name" value="P-loop containing nucleotide triphosphate hydrolases"/>
    <property type="match status" value="2"/>
</dbReference>
<dbReference type="InterPro" id="IPR044742">
    <property type="entry name" value="DEAD/DEAH_RhlB"/>
</dbReference>
<accession>A0A0G0ZI08</accession>
<dbReference type="Pfam" id="PF00271">
    <property type="entry name" value="Helicase_C"/>
    <property type="match status" value="1"/>
</dbReference>
<dbReference type="InterPro" id="IPR001650">
    <property type="entry name" value="Helicase_C-like"/>
</dbReference>
<feature type="short sequence motif" description="Q motif" evidence="10">
    <location>
        <begin position="127"/>
        <end position="155"/>
    </location>
</feature>
<name>A0A0G0ZI08_9BACT</name>
<comment type="function">
    <text evidence="9">ATP-dependent RNA helicase required for 60S ribosomal subunit synthesis. Involved in efficient pre-rRNA processing, predominantly at site A3, which is necessary for the normal formation of 25S and 5.8S rRNAs.</text>
</comment>
<keyword evidence="7 11" id="KW-0347">Helicase</keyword>
<feature type="compositionally biased region" description="Low complexity" evidence="12">
    <location>
        <begin position="33"/>
        <end position="61"/>
    </location>
</feature>
<proteinExistence type="inferred from homology"/>
<evidence type="ECO:0000256" key="8">
    <source>
        <dbReference type="ARBA" id="ARBA00022840"/>
    </source>
</evidence>
<dbReference type="GO" id="GO:0003676">
    <property type="term" value="F:nucleic acid binding"/>
    <property type="evidence" value="ECO:0007669"/>
    <property type="project" value="InterPro"/>
</dbReference>
<keyword evidence="5 11" id="KW-0547">Nucleotide-binding</keyword>
<evidence type="ECO:0000256" key="6">
    <source>
        <dbReference type="ARBA" id="ARBA00022801"/>
    </source>
</evidence>
<dbReference type="InterPro" id="IPR014001">
    <property type="entry name" value="Helicase_ATP-bd"/>
</dbReference>
<dbReference type="GO" id="GO:0005524">
    <property type="term" value="F:ATP binding"/>
    <property type="evidence" value="ECO:0007669"/>
    <property type="project" value="UniProtKB-KW"/>
</dbReference>
<dbReference type="PROSITE" id="PS51194">
    <property type="entry name" value="HELICASE_CTER"/>
    <property type="match status" value="1"/>
</dbReference>
<dbReference type="GO" id="GO:0016787">
    <property type="term" value="F:hydrolase activity"/>
    <property type="evidence" value="ECO:0007669"/>
    <property type="project" value="UniProtKB-KW"/>
</dbReference>
<evidence type="ECO:0000256" key="4">
    <source>
        <dbReference type="ARBA" id="ARBA00022552"/>
    </source>
</evidence>
<evidence type="ECO:0000256" key="9">
    <source>
        <dbReference type="ARBA" id="ARBA00037449"/>
    </source>
</evidence>
<feature type="domain" description="DEAD-box RNA helicase Q" evidence="15">
    <location>
        <begin position="127"/>
        <end position="155"/>
    </location>
</feature>
<dbReference type="GO" id="GO:0003724">
    <property type="term" value="F:RNA helicase activity"/>
    <property type="evidence" value="ECO:0007669"/>
    <property type="project" value="UniProtKB-EC"/>
</dbReference>
<protein>
    <recommendedName>
        <fullName evidence="2">RNA helicase</fullName>
        <ecNumber evidence="2">3.6.4.13</ecNumber>
    </recommendedName>
</protein>
<evidence type="ECO:0000256" key="3">
    <source>
        <dbReference type="ARBA" id="ARBA00022517"/>
    </source>
</evidence>
<evidence type="ECO:0000256" key="12">
    <source>
        <dbReference type="SAM" id="MobiDB-lite"/>
    </source>
</evidence>
<evidence type="ECO:0000256" key="11">
    <source>
        <dbReference type="RuleBase" id="RU000492"/>
    </source>
</evidence>
<dbReference type="SUPFAM" id="SSF52540">
    <property type="entry name" value="P-loop containing nucleoside triphosphate hydrolases"/>
    <property type="match status" value="1"/>
</dbReference>
<dbReference type="SMART" id="SM00490">
    <property type="entry name" value="HELICc"/>
    <property type="match status" value="1"/>
</dbReference>
<feature type="domain" description="Helicase C-terminal" evidence="14">
    <location>
        <begin position="354"/>
        <end position="468"/>
    </location>
</feature>
<dbReference type="InterPro" id="IPR027417">
    <property type="entry name" value="P-loop_NTPase"/>
</dbReference>
<dbReference type="SMART" id="SM00487">
    <property type="entry name" value="DEXDc"/>
    <property type="match status" value="1"/>
</dbReference>
<dbReference type="PROSITE" id="PS51195">
    <property type="entry name" value="Q_MOTIF"/>
    <property type="match status" value="1"/>
</dbReference>
<evidence type="ECO:0000259" key="13">
    <source>
        <dbReference type="PROSITE" id="PS51192"/>
    </source>
</evidence>
<dbReference type="InterPro" id="IPR011545">
    <property type="entry name" value="DEAD/DEAH_box_helicase_dom"/>
</dbReference>
<sequence length="468" mass="51734">MKAGLLEQYNMEQRKSFSRSTSSSGLRPRRESSNSSRSSSSSRPRTGGASSGTSRSYSSSRQKTDATSAPRAFSSRPPLGRTFNASRGGSSRGSGKRGPRKGQHIDISRFINKTVITEEAVVFTPEHLFKDFIIDERLKANILTKGYNEPTPIQDRVIPHILHGHDLVGIANTGTGKTAAFLIPLINKVLANPKEKVIVMAPTRELAQQIEMELKGFVKGFKIFSVCCVGGAAIGRQISDLRYQHNFIIGTPGRIKDLIERKCINLADFKSVVLDEADRMLDMGFIHDMRYMLALMPKERHTLFFSATLSPEIGALIKDFLKEPVMVSVKTQDTSKNVEQDVVKIKSGEDKLEVLHDLLIQPEFKKVLIFGRTKHGVEKLAVALGKKGFKAQSIHGDKNQGQRQRALDTFKKGMAQILVATDVAARGLDIAGVSHVINFDIPETYDDYVHRIGRTGRAGQKGKALTFI</sequence>
<organism evidence="16 17">
    <name type="scientific">Candidatus Nomurabacteria bacterium GW2011_GWC2_42_20</name>
    <dbReference type="NCBI Taxonomy" id="1618756"/>
    <lineage>
        <taxon>Bacteria</taxon>
        <taxon>Candidatus Nomuraibacteriota</taxon>
    </lineage>
</organism>
<dbReference type="PANTHER" id="PTHR47958">
    <property type="entry name" value="ATP-DEPENDENT RNA HELICASE DBP3"/>
    <property type="match status" value="1"/>
</dbReference>
<dbReference type="AlphaFoldDB" id="A0A0G0ZI08"/>
<dbReference type="PROSITE" id="PS51192">
    <property type="entry name" value="HELICASE_ATP_BIND_1"/>
    <property type="match status" value="1"/>
</dbReference>
<evidence type="ECO:0000313" key="16">
    <source>
        <dbReference type="EMBL" id="KKS48370.1"/>
    </source>
</evidence>
<evidence type="ECO:0000259" key="15">
    <source>
        <dbReference type="PROSITE" id="PS51195"/>
    </source>
</evidence>
<dbReference type="Proteomes" id="UP000034704">
    <property type="component" value="Unassembled WGS sequence"/>
</dbReference>
<comment type="caution">
    <text evidence="16">The sequence shown here is derived from an EMBL/GenBank/DDBJ whole genome shotgun (WGS) entry which is preliminary data.</text>
</comment>
<dbReference type="STRING" id="1618756.UV12_C0001G0065"/>